<dbReference type="Proteomes" id="UP000036681">
    <property type="component" value="Unplaced"/>
</dbReference>
<proteinExistence type="predicted"/>
<evidence type="ECO:0000313" key="2">
    <source>
        <dbReference type="WBParaSite" id="ALUE_0001929801-mRNA-1"/>
    </source>
</evidence>
<dbReference type="WBParaSite" id="ALUE_0001929801-mRNA-1">
    <property type="protein sequence ID" value="ALUE_0001929801-mRNA-1"/>
    <property type="gene ID" value="ALUE_0001929801"/>
</dbReference>
<keyword evidence="1" id="KW-1185">Reference proteome</keyword>
<dbReference type="AlphaFoldDB" id="A0A0M3IKM2"/>
<name>A0A0M3IKM2_ASCLU</name>
<sequence>MSTSVLLICAAGVLNEKIIEMLGCEAKSSRSFGTSCFCCWQNTFIFHLREVIDLLAVDIPMRSVSICVPAMTSHETLMKRVP</sequence>
<reference evidence="2" key="1">
    <citation type="submission" date="2017-02" db="UniProtKB">
        <authorList>
            <consortium name="WormBaseParasite"/>
        </authorList>
    </citation>
    <scope>IDENTIFICATION</scope>
</reference>
<protein>
    <submittedName>
        <fullName evidence="2">Secreted protein</fullName>
    </submittedName>
</protein>
<organism evidence="1 2">
    <name type="scientific">Ascaris lumbricoides</name>
    <name type="common">Giant roundworm</name>
    <dbReference type="NCBI Taxonomy" id="6252"/>
    <lineage>
        <taxon>Eukaryota</taxon>
        <taxon>Metazoa</taxon>
        <taxon>Ecdysozoa</taxon>
        <taxon>Nematoda</taxon>
        <taxon>Chromadorea</taxon>
        <taxon>Rhabditida</taxon>
        <taxon>Spirurina</taxon>
        <taxon>Ascaridomorpha</taxon>
        <taxon>Ascaridoidea</taxon>
        <taxon>Ascarididae</taxon>
        <taxon>Ascaris</taxon>
    </lineage>
</organism>
<evidence type="ECO:0000313" key="1">
    <source>
        <dbReference type="Proteomes" id="UP000036681"/>
    </source>
</evidence>
<accession>A0A0M3IKM2</accession>